<dbReference type="RefSeq" id="WP_196198129.1">
    <property type="nucleotide sequence ID" value="NZ_JADPRT010000020.1"/>
</dbReference>
<accession>A0A931BAR8</accession>
<dbReference type="CDD" id="cd08899">
    <property type="entry name" value="SRPBCC_CalC_Aha1-like_6"/>
    <property type="match status" value="1"/>
</dbReference>
<proteinExistence type="inferred from homology"/>
<reference evidence="3" key="1">
    <citation type="submission" date="2020-11" db="EMBL/GenBank/DDBJ databases">
        <title>Isolation and identification of active actinomycetes.</title>
        <authorList>
            <person name="Yu B."/>
        </authorList>
    </citation>
    <scope>NUCLEOTIDE SEQUENCE</scope>
    <source>
        <strain evidence="3">NEAU-YB345</strain>
    </source>
</reference>
<dbReference type="EMBL" id="JADPRT010000020">
    <property type="protein sequence ID" value="MBF9073151.1"/>
    <property type="molecule type" value="Genomic_DNA"/>
</dbReference>
<sequence length="174" mass="18965">MTSGTGRDTRIIGSLRRVDDAKGAVTVEDVYDTDIDDLWSAVTEPDRLAHWIATIEGEPRLGGTVRTTFFASGYEGPGRIDICDAPRRLLVTFQPGTPDETVVEANLTPAGDGRTRLIVEERGFPLPEIAGHGGGWQLHAEDLAAYLGGHEPGKWPERWVELKPVYQALADDVS</sequence>
<dbReference type="AlphaFoldDB" id="A0A931BAR8"/>
<evidence type="ECO:0000313" key="3">
    <source>
        <dbReference type="EMBL" id="MBF9073151.1"/>
    </source>
</evidence>
<name>A0A931BAR8_9ACTN</name>
<organism evidence="3 4">
    <name type="scientific">Streptacidiphilus fuscans</name>
    <dbReference type="NCBI Taxonomy" id="2789292"/>
    <lineage>
        <taxon>Bacteria</taxon>
        <taxon>Bacillati</taxon>
        <taxon>Actinomycetota</taxon>
        <taxon>Actinomycetes</taxon>
        <taxon>Kitasatosporales</taxon>
        <taxon>Streptomycetaceae</taxon>
        <taxon>Streptacidiphilus</taxon>
    </lineage>
</organism>
<evidence type="ECO:0000313" key="4">
    <source>
        <dbReference type="Proteomes" id="UP000657385"/>
    </source>
</evidence>
<protein>
    <submittedName>
        <fullName evidence="3">SRPBCC family protein</fullName>
    </submittedName>
</protein>
<dbReference type="InterPro" id="IPR013538">
    <property type="entry name" value="ASHA1/2-like_C"/>
</dbReference>
<dbReference type="InterPro" id="IPR023393">
    <property type="entry name" value="START-like_dom_sf"/>
</dbReference>
<keyword evidence="4" id="KW-1185">Reference proteome</keyword>
<evidence type="ECO:0000256" key="1">
    <source>
        <dbReference type="ARBA" id="ARBA00006817"/>
    </source>
</evidence>
<gene>
    <name evidence="3" type="ORF">I2501_34565</name>
</gene>
<comment type="similarity">
    <text evidence="1">Belongs to the AHA1 family.</text>
</comment>
<dbReference type="SUPFAM" id="SSF55961">
    <property type="entry name" value="Bet v1-like"/>
    <property type="match status" value="1"/>
</dbReference>
<feature type="domain" description="Activator of Hsp90 ATPase homologue 1/2-like C-terminal" evidence="2">
    <location>
        <begin position="33"/>
        <end position="148"/>
    </location>
</feature>
<evidence type="ECO:0000259" key="2">
    <source>
        <dbReference type="Pfam" id="PF08327"/>
    </source>
</evidence>
<comment type="caution">
    <text evidence="3">The sequence shown here is derived from an EMBL/GenBank/DDBJ whole genome shotgun (WGS) entry which is preliminary data.</text>
</comment>
<dbReference type="Pfam" id="PF08327">
    <property type="entry name" value="AHSA1"/>
    <property type="match status" value="1"/>
</dbReference>
<dbReference type="Gene3D" id="3.30.530.20">
    <property type="match status" value="1"/>
</dbReference>
<dbReference type="Proteomes" id="UP000657385">
    <property type="component" value="Unassembled WGS sequence"/>
</dbReference>